<dbReference type="Proteomes" id="UP000887116">
    <property type="component" value="Unassembled WGS sequence"/>
</dbReference>
<comment type="caution">
    <text evidence="2">The sequence shown here is derived from an EMBL/GenBank/DDBJ whole genome shotgun (WGS) entry which is preliminary data.</text>
</comment>
<keyword evidence="3" id="KW-1185">Reference proteome</keyword>
<gene>
    <name evidence="2" type="primary">AVEN_163867_1</name>
    <name evidence="2" type="ORF">TNCT_238281</name>
</gene>
<feature type="compositionally biased region" description="Basic and acidic residues" evidence="1">
    <location>
        <begin position="118"/>
        <end position="128"/>
    </location>
</feature>
<evidence type="ECO:0000256" key="1">
    <source>
        <dbReference type="SAM" id="MobiDB-lite"/>
    </source>
</evidence>
<evidence type="ECO:0000313" key="2">
    <source>
        <dbReference type="EMBL" id="GFQ83460.1"/>
    </source>
</evidence>
<organism evidence="2 3">
    <name type="scientific">Trichonephila clavata</name>
    <name type="common">Joro spider</name>
    <name type="synonym">Nephila clavata</name>
    <dbReference type="NCBI Taxonomy" id="2740835"/>
    <lineage>
        <taxon>Eukaryota</taxon>
        <taxon>Metazoa</taxon>
        <taxon>Ecdysozoa</taxon>
        <taxon>Arthropoda</taxon>
        <taxon>Chelicerata</taxon>
        <taxon>Arachnida</taxon>
        <taxon>Araneae</taxon>
        <taxon>Araneomorphae</taxon>
        <taxon>Entelegynae</taxon>
        <taxon>Araneoidea</taxon>
        <taxon>Nephilidae</taxon>
        <taxon>Trichonephila</taxon>
    </lineage>
</organism>
<protein>
    <submittedName>
        <fullName evidence="2">Uncharacterized protein</fullName>
    </submittedName>
</protein>
<name>A0A8X6IUR7_TRICU</name>
<dbReference type="EMBL" id="BMAO01012719">
    <property type="protein sequence ID" value="GFQ83460.1"/>
    <property type="molecule type" value="Genomic_DNA"/>
</dbReference>
<feature type="compositionally biased region" description="Polar residues" evidence="1">
    <location>
        <begin position="130"/>
        <end position="145"/>
    </location>
</feature>
<dbReference type="OrthoDB" id="8016075at2759"/>
<proteinExistence type="predicted"/>
<reference evidence="2" key="1">
    <citation type="submission" date="2020-07" db="EMBL/GenBank/DDBJ databases">
        <title>Multicomponent nature underlies the extraordinary mechanical properties of spider dragline silk.</title>
        <authorList>
            <person name="Kono N."/>
            <person name="Nakamura H."/>
            <person name="Mori M."/>
            <person name="Yoshida Y."/>
            <person name="Ohtoshi R."/>
            <person name="Malay A.D."/>
            <person name="Moran D.A.P."/>
            <person name="Tomita M."/>
            <person name="Numata K."/>
            <person name="Arakawa K."/>
        </authorList>
    </citation>
    <scope>NUCLEOTIDE SEQUENCE</scope>
</reference>
<feature type="region of interest" description="Disordered" evidence="1">
    <location>
        <begin position="103"/>
        <end position="145"/>
    </location>
</feature>
<evidence type="ECO:0000313" key="3">
    <source>
        <dbReference type="Proteomes" id="UP000887116"/>
    </source>
</evidence>
<sequence>MIEVRKHAEDATDLYQVSKCCYMSIVIDSFRKQPGASQCYNCNYFPHSSANMLYKSRIHQMLRGTSHRGPIKERLENPVCINCNETGHVANWRSCKAFPKIKTKTGSAAENRNGNKKPANEVTKEKKVTPNLTFANTVNSDQPRA</sequence>
<dbReference type="AlphaFoldDB" id="A0A8X6IUR7"/>
<accession>A0A8X6IUR7</accession>